<dbReference type="Pfam" id="PF00291">
    <property type="entry name" value="PALP"/>
    <property type="match status" value="1"/>
</dbReference>
<evidence type="ECO:0000256" key="1">
    <source>
        <dbReference type="ARBA" id="ARBA00001933"/>
    </source>
</evidence>
<dbReference type="AlphaFoldDB" id="A0A5E4WI54"/>
<organism evidence="5 6">
    <name type="scientific">Pandoraea anhela</name>
    <dbReference type="NCBI Taxonomy" id="2508295"/>
    <lineage>
        <taxon>Bacteria</taxon>
        <taxon>Pseudomonadati</taxon>
        <taxon>Pseudomonadota</taxon>
        <taxon>Betaproteobacteria</taxon>
        <taxon>Burkholderiales</taxon>
        <taxon>Burkholderiaceae</taxon>
        <taxon>Pandoraea</taxon>
    </lineage>
</organism>
<dbReference type="GO" id="GO:0006565">
    <property type="term" value="P:L-serine catabolic process"/>
    <property type="evidence" value="ECO:0007669"/>
    <property type="project" value="TreeGrafter"/>
</dbReference>
<dbReference type="InterPro" id="IPR001926">
    <property type="entry name" value="TrpB-like_PALP"/>
</dbReference>
<keyword evidence="6" id="KW-1185">Reference proteome</keyword>
<gene>
    <name evidence="5" type="primary">thrC_1</name>
    <name evidence="5" type="ORF">PAN31108_03255</name>
</gene>
<evidence type="ECO:0000256" key="3">
    <source>
        <dbReference type="ARBA" id="ARBA00023239"/>
    </source>
</evidence>
<dbReference type="Gene3D" id="3.40.50.1100">
    <property type="match status" value="2"/>
</dbReference>
<keyword evidence="3 5" id="KW-0456">Lyase</keyword>
<name>A0A5E4WI54_9BURK</name>
<feature type="domain" description="Tryptophan synthase beta chain-like PALP" evidence="4">
    <location>
        <begin position="26"/>
        <end position="326"/>
    </location>
</feature>
<evidence type="ECO:0000259" key="4">
    <source>
        <dbReference type="Pfam" id="PF00291"/>
    </source>
</evidence>
<dbReference type="Proteomes" id="UP000406256">
    <property type="component" value="Unassembled WGS sequence"/>
</dbReference>
<dbReference type="EC" id="4.2.3.1" evidence="5"/>
<dbReference type="InterPro" id="IPR050147">
    <property type="entry name" value="Ser/Thr_Dehydratase"/>
</dbReference>
<protein>
    <submittedName>
        <fullName evidence="5">Threonine synthase</fullName>
        <ecNumber evidence="5">4.2.3.1</ecNumber>
    </submittedName>
</protein>
<proteinExistence type="predicted"/>
<dbReference type="GO" id="GO:0004794">
    <property type="term" value="F:threonine deaminase activity"/>
    <property type="evidence" value="ECO:0007669"/>
    <property type="project" value="TreeGrafter"/>
</dbReference>
<dbReference type="SUPFAM" id="SSF53686">
    <property type="entry name" value="Tryptophan synthase beta subunit-like PLP-dependent enzymes"/>
    <property type="match status" value="1"/>
</dbReference>
<reference evidence="5 6" key="1">
    <citation type="submission" date="2019-08" db="EMBL/GenBank/DDBJ databases">
        <authorList>
            <person name="Peeters C."/>
        </authorList>
    </citation>
    <scope>NUCLEOTIDE SEQUENCE [LARGE SCALE GENOMIC DNA]</scope>
    <source>
        <strain evidence="5 6">LMG 31108</strain>
    </source>
</reference>
<dbReference type="GO" id="GO:0004795">
    <property type="term" value="F:threonine synthase activity"/>
    <property type="evidence" value="ECO:0007669"/>
    <property type="project" value="UniProtKB-EC"/>
</dbReference>
<evidence type="ECO:0000256" key="2">
    <source>
        <dbReference type="ARBA" id="ARBA00022898"/>
    </source>
</evidence>
<dbReference type="RefSeq" id="WP_174995019.1">
    <property type="nucleotide sequence ID" value="NZ_CABPSB010000011.1"/>
</dbReference>
<keyword evidence="2" id="KW-0663">Pyridoxal phosphate</keyword>
<dbReference type="PANTHER" id="PTHR48078:SF6">
    <property type="entry name" value="L-THREONINE DEHYDRATASE CATABOLIC TDCB"/>
    <property type="match status" value="1"/>
</dbReference>
<comment type="cofactor">
    <cofactor evidence="1">
        <name>pyridoxal 5'-phosphate</name>
        <dbReference type="ChEBI" id="CHEBI:597326"/>
    </cofactor>
</comment>
<accession>A0A5E4WI54</accession>
<dbReference type="InterPro" id="IPR036052">
    <property type="entry name" value="TrpB-like_PALP_sf"/>
</dbReference>
<evidence type="ECO:0000313" key="5">
    <source>
        <dbReference type="EMBL" id="VVE23519.1"/>
    </source>
</evidence>
<dbReference type="GO" id="GO:0006567">
    <property type="term" value="P:L-threonine catabolic process"/>
    <property type="evidence" value="ECO:0007669"/>
    <property type="project" value="TreeGrafter"/>
</dbReference>
<dbReference type="EMBL" id="CABPSB010000011">
    <property type="protein sequence ID" value="VVE23519.1"/>
    <property type="molecule type" value="Genomic_DNA"/>
</dbReference>
<dbReference type="GO" id="GO:0003941">
    <property type="term" value="F:L-serine ammonia-lyase activity"/>
    <property type="evidence" value="ECO:0007669"/>
    <property type="project" value="TreeGrafter"/>
</dbReference>
<dbReference type="PANTHER" id="PTHR48078">
    <property type="entry name" value="THREONINE DEHYDRATASE, MITOCHONDRIAL-RELATED"/>
    <property type="match status" value="1"/>
</dbReference>
<dbReference type="GO" id="GO:0009097">
    <property type="term" value="P:isoleucine biosynthetic process"/>
    <property type="evidence" value="ECO:0007669"/>
    <property type="project" value="TreeGrafter"/>
</dbReference>
<evidence type="ECO:0000313" key="6">
    <source>
        <dbReference type="Proteomes" id="UP000406256"/>
    </source>
</evidence>
<sequence>MNVIEHETSMWRYADLFSESERVHRVSLGEGFTPVLDAPRLAASLGCKRLVIKDESQNPTGSFKDRSASYTVTKAVQEGAHGITLQSTGNAAASFAVYAARAGIACHAIVPADVLDINVEQILRVGARLTKLDDWRRASQFCAEVARDSGFTNVSAANTPHRAHAKRSLGFEIVEQSAATVPDAIFCPTGGGLALLSMEKAFETLIFPDGDVGFPRLFACQYSGCAPIARAYAQGANEVTPWGAIDTPRGGMRTPSPSLGARVLNAVSRGGAFAIAPQAAARLALDAARRDGLLVGLECGVALAALEAALKQGGLERDLSIMVINTAGPFKLDPEYMLSLHAGQNM</sequence>